<dbReference type="KEGG" id="parq:DSM112329_04523"/>
<dbReference type="EMBL" id="CP114014">
    <property type="protein sequence ID" value="XAY07635.1"/>
    <property type="molecule type" value="Genomic_DNA"/>
</dbReference>
<name>A0AAU7B182_9ACTN</name>
<reference evidence="1" key="1">
    <citation type="submission" date="2022-12" db="EMBL/GenBank/DDBJ databases">
        <title>Paraconexibacter alkalitolerans sp. nov. and Baekduia alba sp. nov., isolated from soil and emended description of the genera Paraconexibacter (Chun et al., 2020) and Baekduia (An et al., 2020).</title>
        <authorList>
            <person name="Vieira S."/>
            <person name="Huber K.J."/>
            <person name="Geppert A."/>
            <person name="Wolf J."/>
            <person name="Neumann-Schaal M."/>
            <person name="Muesken M."/>
            <person name="Overmann J."/>
        </authorList>
    </citation>
    <scope>NUCLEOTIDE SEQUENCE</scope>
    <source>
        <strain evidence="1">AEG42_29</strain>
    </source>
</reference>
<dbReference type="AlphaFoldDB" id="A0AAU7B182"/>
<evidence type="ECO:0008006" key="2">
    <source>
        <dbReference type="Google" id="ProtNLM"/>
    </source>
</evidence>
<protein>
    <recommendedName>
        <fullName evidence="2">SCP2 domain-containing protein</fullName>
    </recommendedName>
</protein>
<dbReference type="SUPFAM" id="SSF55718">
    <property type="entry name" value="SCP-like"/>
    <property type="match status" value="1"/>
</dbReference>
<gene>
    <name evidence="1" type="ORF">DSM112329_04523</name>
</gene>
<accession>A0AAU7B182</accession>
<dbReference type="InterPro" id="IPR036527">
    <property type="entry name" value="SCP2_sterol-bd_dom_sf"/>
</dbReference>
<evidence type="ECO:0000313" key="1">
    <source>
        <dbReference type="EMBL" id="XAY07635.1"/>
    </source>
</evidence>
<sequence>MPIFENASEVYRYVGGIYRAAAEHPEVGSQLAAAALTLRVQHTDPDAVLTIRLHEPMTVEEGGPGPDADVVLTMPADIADRYWRGEYNLAVGLAKGKVQATGDIARLLPLLPLTKPLFPVYRRMMAGREADRSAY</sequence>
<dbReference type="Gene3D" id="3.30.1050.10">
    <property type="entry name" value="SCP2 sterol-binding domain"/>
    <property type="match status" value="1"/>
</dbReference>
<organism evidence="1">
    <name type="scientific">Paraconexibacter sp. AEG42_29</name>
    <dbReference type="NCBI Taxonomy" id="2997339"/>
    <lineage>
        <taxon>Bacteria</taxon>
        <taxon>Bacillati</taxon>
        <taxon>Actinomycetota</taxon>
        <taxon>Thermoleophilia</taxon>
        <taxon>Solirubrobacterales</taxon>
        <taxon>Paraconexibacteraceae</taxon>
        <taxon>Paraconexibacter</taxon>
    </lineage>
</organism>
<proteinExistence type="predicted"/>
<dbReference type="RefSeq" id="WP_354698825.1">
    <property type="nucleotide sequence ID" value="NZ_CP114014.1"/>
</dbReference>